<sequence length="98" mass="11526">MRRIRDAHEIPAEMVPVSALSEEEIQTRLRYWKRSEHFNMGVFLLIFVCFLADAFWWWDPLALFATFGVMAFVASHIYYAQKMRQILLSGRNDPATSL</sequence>
<keyword evidence="1" id="KW-0472">Membrane</keyword>
<name>A0AAE3CK98_9PROT</name>
<dbReference type="EMBL" id="JAAXYO010000154">
    <property type="protein sequence ID" value="MBU2788643.1"/>
    <property type="molecule type" value="Genomic_DNA"/>
</dbReference>
<organism evidence="2 3">
    <name type="scientific">Igneacidithiobacillus copahuensis</name>
    <dbReference type="NCBI Taxonomy" id="2724909"/>
    <lineage>
        <taxon>Bacteria</taxon>
        <taxon>Pseudomonadati</taxon>
        <taxon>Pseudomonadota</taxon>
        <taxon>Acidithiobacillia</taxon>
        <taxon>Acidithiobacillales</taxon>
        <taxon>Acidithiobacillaceae</taxon>
        <taxon>Igneacidithiobacillus</taxon>
    </lineage>
</organism>
<proteinExistence type="predicted"/>
<evidence type="ECO:0000313" key="3">
    <source>
        <dbReference type="Proteomes" id="UP001197378"/>
    </source>
</evidence>
<comment type="caution">
    <text evidence="2">The sequence shown here is derived from an EMBL/GenBank/DDBJ whole genome shotgun (WGS) entry which is preliminary data.</text>
</comment>
<feature type="transmembrane region" description="Helical" evidence="1">
    <location>
        <begin position="38"/>
        <end position="58"/>
    </location>
</feature>
<dbReference type="AlphaFoldDB" id="A0AAE3CK98"/>
<evidence type="ECO:0000313" key="2">
    <source>
        <dbReference type="EMBL" id="MBU2788643.1"/>
    </source>
</evidence>
<evidence type="ECO:0008006" key="4">
    <source>
        <dbReference type="Google" id="ProtNLM"/>
    </source>
</evidence>
<accession>A0AAE3CK98</accession>
<keyword evidence="1" id="KW-0812">Transmembrane</keyword>
<gene>
    <name evidence="2" type="ORF">HFQ13_10615</name>
</gene>
<protein>
    <recommendedName>
        <fullName evidence="4">2TM domain-containing protein</fullName>
    </recommendedName>
</protein>
<reference evidence="2" key="1">
    <citation type="journal article" date="2021" name="ISME J.">
        <title>Genomic evolution of the class Acidithiobacillia: deep-branching Proteobacteria living in extreme acidic conditions.</title>
        <authorList>
            <person name="Moya-Beltran A."/>
            <person name="Beard S."/>
            <person name="Rojas-Villalobos C."/>
            <person name="Issotta F."/>
            <person name="Gallardo Y."/>
            <person name="Ulloa R."/>
            <person name="Giaveno A."/>
            <person name="Degli Esposti M."/>
            <person name="Johnson D.B."/>
            <person name="Quatrini R."/>
        </authorList>
    </citation>
    <scope>NUCLEOTIDE SEQUENCE</scope>
    <source>
        <strain evidence="2">VAN18-1</strain>
    </source>
</reference>
<keyword evidence="3" id="KW-1185">Reference proteome</keyword>
<feature type="transmembrane region" description="Helical" evidence="1">
    <location>
        <begin position="64"/>
        <end position="81"/>
    </location>
</feature>
<evidence type="ECO:0000256" key="1">
    <source>
        <dbReference type="SAM" id="Phobius"/>
    </source>
</evidence>
<keyword evidence="1" id="KW-1133">Transmembrane helix</keyword>
<dbReference type="Proteomes" id="UP001197378">
    <property type="component" value="Unassembled WGS sequence"/>
</dbReference>